<evidence type="ECO:0000256" key="3">
    <source>
        <dbReference type="PROSITE-ProRule" id="PRU00284"/>
    </source>
</evidence>
<keyword evidence="4" id="KW-0472">Membrane</keyword>
<dbReference type="SMART" id="SM00304">
    <property type="entry name" value="HAMP"/>
    <property type="match status" value="2"/>
</dbReference>
<evidence type="ECO:0000256" key="2">
    <source>
        <dbReference type="ARBA" id="ARBA00029447"/>
    </source>
</evidence>
<sequence length="621" mass="68066">MKKRDKIIFSNKKENVKKEKAPINTVQKVKAPKKVQKGNVSSKFKTKMSHSVRVKILVPIFGIAVLGIVSCFISIGSLGRVQQSSKKISDTYLENIMEVDSLSQEFTMLQKMMLQHCLAEEDGQNTIEKSMEASKKSVNKYSKALEDSLTEDKAVKLYQDFQKKLVSYLDNYEMSISMSKSGNNEGAIRMTNGELTTMSDEMCDILAQLRDQSKESVDSGVSAQKASYYSSVAIAIVMLAIIAVILGVAVIICNRTIVTPLVHAHTQLNRVVEGIQQEKGDLTVRLTEKSEDEIGQLAKGINIFIETLQNVMTNIIHNTQKMNTVVDNVAESSGHVNENLCDISASMEELSATMEEVDSNVGSMSDATGEIQGDVAEMADTSDNLNGYSVEMAERATALETNAVTNKVDTDGMIKGITEKLTQAIENSKNVSQVNDLTDQILKISGKTNLLALNASIEAARAGEAGRGFAVVADEIRQLAESTKSTVGQIQEINQMVIEAVNELANNANNMVEYTNTRILPDYESFVTASRQYQTDAKYINDKMNGFSEKSDNLKTEMEKMGTSMENISRIIAESSTGVSNAARSAADLVDEMGSVNKEMIVNQEITADLRGETDKFIAIE</sequence>
<gene>
    <name evidence="7" type="ORF">H8700_07355</name>
</gene>
<organism evidence="7 8">
    <name type="scientific">Jutongia hominis</name>
    <dbReference type="NCBI Taxonomy" id="2763664"/>
    <lineage>
        <taxon>Bacteria</taxon>
        <taxon>Bacillati</taxon>
        <taxon>Bacillota</taxon>
        <taxon>Clostridia</taxon>
        <taxon>Lachnospirales</taxon>
        <taxon>Lachnospiraceae</taxon>
        <taxon>Jutongia</taxon>
    </lineage>
</organism>
<evidence type="ECO:0000313" key="7">
    <source>
        <dbReference type="EMBL" id="MBC8557522.1"/>
    </source>
</evidence>
<proteinExistence type="inferred from homology"/>
<dbReference type="PANTHER" id="PTHR32089">
    <property type="entry name" value="METHYL-ACCEPTING CHEMOTAXIS PROTEIN MCPB"/>
    <property type="match status" value="1"/>
</dbReference>
<dbReference type="SUPFAM" id="SSF58104">
    <property type="entry name" value="Methyl-accepting chemotaxis protein (MCP) signaling domain"/>
    <property type="match status" value="1"/>
</dbReference>
<dbReference type="Pfam" id="PF00015">
    <property type="entry name" value="MCPsignal"/>
    <property type="match status" value="1"/>
</dbReference>
<feature type="domain" description="HAMP" evidence="6">
    <location>
        <begin position="255"/>
        <end position="313"/>
    </location>
</feature>
<evidence type="ECO:0000256" key="4">
    <source>
        <dbReference type="SAM" id="Phobius"/>
    </source>
</evidence>
<dbReference type="RefSeq" id="WP_249304784.1">
    <property type="nucleotide sequence ID" value="NZ_JACRSW010000029.1"/>
</dbReference>
<dbReference type="InterPro" id="IPR004089">
    <property type="entry name" value="MCPsignal_dom"/>
</dbReference>
<feature type="domain" description="Methyl-accepting transducer" evidence="5">
    <location>
        <begin position="332"/>
        <end position="590"/>
    </location>
</feature>
<name>A0ABR7MUP3_9FIRM</name>
<comment type="similarity">
    <text evidence="2">Belongs to the methyl-accepting chemotaxis (MCP) protein family.</text>
</comment>
<dbReference type="PROSITE" id="PS50885">
    <property type="entry name" value="HAMP"/>
    <property type="match status" value="1"/>
</dbReference>
<evidence type="ECO:0000259" key="5">
    <source>
        <dbReference type="PROSITE" id="PS50111"/>
    </source>
</evidence>
<keyword evidence="4" id="KW-1133">Transmembrane helix</keyword>
<keyword evidence="1 3" id="KW-0807">Transducer</keyword>
<comment type="caution">
    <text evidence="7">The sequence shown here is derived from an EMBL/GenBank/DDBJ whole genome shotgun (WGS) entry which is preliminary data.</text>
</comment>
<protein>
    <submittedName>
        <fullName evidence="7">Methyl-accepting chemotaxis protein</fullName>
    </submittedName>
</protein>
<dbReference type="Gene3D" id="1.10.8.500">
    <property type="entry name" value="HAMP domain in histidine kinase"/>
    <property type="match status" value="1"/>
</dbReference>
<accession>A0ABR7MUP3</accession>
<dbReference type="PANTHER" id="PTHR32089:SF112">
    <property type="entry name" value="LYSOZYME-LIKE PROTEIN-RELATED"/>
    <property type="match status" value="1"/>
</dbReference>
<evidence type="ECO:0000256" key="1">
    <source>
        <dbReference type="ARBA" id="ARBA00023224"/>
    </source>
</evidence>
<feature type="transmembrane region" description="Helical" evidence="4">
    <location>
        <begin position="232"/>
        <end position="252"/>
    </location>
</feature>
<dbReference type="Proteomes" id="UP000637513">
    <property type="component" value="Unassembled WGS sequence"/>
</dbReference>
<reference evidence="7 8" key="1">
    <citation type="submission" date="2020-08" db="EMBL/GenBank/DDBJ databases">
        <title>Genome public.</title>
        <authorList>
            <person name="Liu C."/>
            <person name="Sun Q."/>
        </authorList>
    </citation>
    <scope>NUCLEOTIDE SEQUENCE [LARGE SCALE GENOMIC DNA]</scope>
    <source>
        <strain evidence="7 8">BX3</strain>
    </source>
</reference>
<dbReference type="EMBL" id="JACRSW010000029">
    <property type="protein sequence ID" value="MBC8557522.1"/>
    <property type="molecule type" value="Genomic_DNA"/>
</dbReference>
<dbReference type="Pfam" id="PF00672">
    <property type="entry name" value="HAMP"/>
    <property type="match status" value="1"/>
</dbReference>
<dbReference type="InterPro" id="IPR003660">
    <property type="entry name" value="HAMP_dom"/>
</dbReference>
<dbReference type="CDD" id="cd06225">
    <property type="entry name" value="HAMP"/>
    <property type="match status" value="1"/>
</dbReference>
<dbReference type="InterPro" id="IPR024478">
    <property type="entry name" value="HlyB_4HB_MCP"/>
</dbReference>
<evidence type="ECO:0000313" key="8">
    <source>
        <dbReference type="Proteomes" id="UP000637513"/>
    </source>
</evidence>
<keyword evidence="4" id="KW-0812">Transmembrane</keyword>
<evidence type="ECO:0000259" key="6">
    <source>
        <dbReference type="PROSITE" id="PS50885"/>
    </source>
</evidence>
<keyword evidence="8" id="KW-1185">Reference proteome</keyword>
<dbReference type="PROSITE" id="PS50111">
    <property type="entry name" value="CHEMOTAXIS_TRANSDUC_2"/>
    <property type="match status" value="1"/>
</dbReference>
<dbReference type="Pfam" id="PF12729">
    <property type="entry name" value="4HB_MCP_1"/>
    <property type="match status" value="1"/>
</dbReference>
<feature type="transmembrane region" description="Helical" evidence="4">
    <location>
        <begin position="56"/>
        <end position="78"/>
    </location>
</feature>
<dbReference type="Gene3D" id="1.10.287.950">
    <property type="entry name" value="Methyl-accepting chemotaxis protein"/>
    <property type="match status" value="1"/>
</dbReference>
<dbReference type="SMART" id="SM00283">
    <property type="entry name" value="MA"/>
    <property type="match status" value="1"/>
</dbReference>